<evidence type="ECO:0000256" key="1">
    <source>
        <dbReference type="SAM" id="MobiDB-lite"/>
    </source>
</evidence>
<feature type="transmembrane region" description="Helical" evidence="2">
    <location>
        <begin position="586"/>
        <end position="609"/>
    </location>
</feature>
<name>A0A542SZS5_9ACTN</name>
<dbReference type="AlphaFoldDB" id="A0A542SZS5"/>
<evidence type="ECO:0000313" key="4">
    <source>
        <dbReference type="Proteomes" id="UP000318103"/>
    </source>
</evidence>
<feature type="transmembrane region" description="Helical" evidence="2">
    <location>
        <begin position="220"/>
        <end position="242"/>
    </location>
</feature>
<evidence type="ECO:0000313" key="3">
    <source>
        <dbReference type="EMBL" id="TQK80114.1"/>
    </source>
</evidence>
<feature type="compositionally biased region" description="Basic and acidic residues" evidence="1">
    <location>
        <begin position="175"/>
        <end position="194"/>
    </location>
</feature>
<reference evidence="3 4" key="1">
    <citation type="submission" date="2019-06" db="EMBL/GenBank/DDBJ databases">
        <title>Sequencing the genomes of 1000 actinobacteria strains.</title>
        <authorList>
            <person name="Klenk H.-P."/>
        </authorList>
    </citation>
    <scope>NUCLEOTIDE SEQUENCE [LARGE SCALE GENOMIC DNA]</scope>
    <source>
        <strain evidence="3 4">DSM 41929</strain>
    </source>
</reference>
<protein>
    <recommendedName>
        <fullName evidence="5">Integral membrane protein</fullName>
    </recommendedName>
</protein>
<comment type="caution">
    <text evidence="3">The sequence shown here is derived from an EMBL/GenBank/DDBJ whole genome shotgun (WGS) entry which is preliminary data.</text>
</comment>
<feature type="compositionally biased region" description="Basic and acidic residues" evidence="1">
    <location>
        <begin position="1"/>
        <end position="16"/>
    </location>
</feature>
<dbReference type="Proteomes" id="UP000318103">
    <property type="component" value="Unassembled WGS sequence"/>
</dbReference>
<keyword evidence="2" id="KW-0472">Membrane</keyword>
<feature type="compositionally biased region" description="Basic and acidic residues" evidence="1">
    <location>
        <begin position="114"/>
        <end position="124"/>
    </location>
</feature>
<feature type="transmembrane region" description="Helical" evidence="2">
    <location>
        <begin position="501"/>
        <end position="520"/>
    </location>
</feature>
<proteinExistence type="predicted"/>
<sequence length="627" mass="65495">MDPWVRDSYREDRGSDRASGTVDTPGRDSNQVDRGFGGVDRASVGVARGSELAGGDSHWPERGSRRPDPGPGRVGGEVDPPGRDSNQVDRGFGGVDRASVGVARGSELAGGDSHWPERGSRRPDPGPGRVGGEVDLSGRDSYRVDRGSYQPEQGSHQPEPEPEPEPGRVGGAVDPPDREPHRPDLVPPPPERRGAGGGGSARPPRGRAGGSGPGRVGRTVASAVLIVLTCVLVPVALLATWVHDIALDTDRYVSTVAPLATEPAVQDAAVHRITEAVGAHVDGKKVAGDIASWLQSQGLPPLAADAISRLGPQIDSAVDSAVTRIATRVVHSGVFATVWRDANRAAHNAVVHALTGKGRGAFGVSDGTVTLDVGKAVDRVKDELVAAGLKPAAKIPQVNKQLVLFQSDQLAKLRKGARLLDAVGNWFPVLVVLLGAAGVFLAHHRRRALARTALGAAFACLVVAIGLVVARDYYLDHLPPQVQSRAAAGAVFDTLLRFLRVSLRTVIVLGVVIALGAYLVGPGRLPVALRGYSDHTADSAARWAAGHHIGVGRVGAYALAYRRAVTLLALLIIALVFALWNHPTVLTVLLLVLVLLGVLAVLTLLAAAGRVQLEAARGKPGRAGNAR</sequence>
<dbReference type="EMBL" id="VFNX01000003">
    <property type="protein sequence ID" value="TQK80114.1"/>
    <property type="molecule type" value="Genomic_DNA"/>
</dbReference>
<feature type="region of interest" description="Disordered" evidence="1">
    <location>
        <begin position="1"/>
        <end position="215"/>
    </location>
</feature>
<evidence type="ECO:0000256" key="2">
    <source>
        <dbReference type="SAM" id="Phobius"/>
    </source>
</evidence>
<evidence type="ECO:0008006" key="5">
    <source>
        <dbReference type="Google" id="ProtNLM"/>
    </source>
</evidence>
<feature type="compositionally biased region" description="Basic and acidic residues" evidence="1">
    <location>
        <begin position="136"/>
        <end position="146"/>
    </location>
</feature>
<keyword evidence="4" id="KW-1185">Reference proteome</keyword>
<gene>
    <name evidence="3" type="ORF">FB563_7284</name>
</gene>
<feature type="transmembrane region" description="Helical" evidence="2">
    <location>
        <begin position="560"/>
        <end position="580"/>
    </location>
</feature>
<feature type="transmembrane region" description="Helical" evidence="2">
    <location>
        <begin position="423"/>
        <end position="442"/>
    </location>
</feature>
<feature type="transmembrane region" description="Helical" evidence="2">
    <location>
        <begin position="449"/>
        <end position="470"/>
    </location>
</feature>
<keyword evidence="2" id="KW-0812">Transmembrane</keyword>
<feature type="compositionally biased region" description="Basic and acidic residues" evidence="1">
    <location>
        <begin position="58"/>
        <end position="68"/>
    </location>
</feature>
<keyword evidence="2" id="KW-1133">Transmembrane helix</keyword>
<accession>A0A542SZS5</accession>
<organism evidence="3 4">
    <name type="scientific">Streptomyces puniciscabiei</name>
    <dbReference type="NCBI Taxonomy" id="164348"/>
    <lineage>
        <taxon>Bacteria</taxon>
        <taxon>Bacillati</taxon>
        <taxon>Actinomycetota</taxon>
        <taxon>Actinomycetes</taxon>
        <taxon>Kitasatosporales</taxon>
        <taxon>Streptomycetaceae</taxon>
        <taxon>Streptomyces</taxon>
    </lineage>
</organism>